<organism evidence="2 3">
    <name type="scientific">Haplochromis burtoni</name>
    <name type="common">Burton's mouthbrooder</name>
    <name type="synonym">Chromis burtoni</name>
    <dbReference type="NCBI Taxonomy" id="8153"/>
    <lineage>
        <taxon>Eukaryota</taxon>
        <taxon>Metazoa</taxon>
        <taxon>Chordata</taxon>
        <taxon>Craniata</taxon>
        <taxon>Vertebrata</taxon>
        <taxon>Euteleostomi</taxon>
        <taxon>Actinopterygii</taxon>
        <taxon>Neopterygii</taxon>
        <taxon>Teleostei</taxon>
        <taxon>Neoteleostei</taxon>
        <taxon>Acanthomorphata</taxon>
        <taxon>Ovalentaria</taxon>
        <taxon>Cichlomorphae</taxon>
        <taxon>Cichliformes</taxon>
        <taxon>Cichlidae</taxon>
        <taxon>African cichlids</taxon>
        <taxon>Pseudocrenilabrinae</taxon>
        <taxon>Haplochromini</taxon>
        <taxon>Haplochromis</taxon>
    </lineage>
</organism>
<feature type="region of interest" description="Disordered" evidence="1">
    <location>
        <begin position="1713"/>
        <end position="1749"/>
    </location>
</feature>
<evidence type="ECO:0008006" key="4">
    <source>
        <dbReference type="Google" id="ProtNLM"/>
    </source>
</evidence>
<reference evidence="2" key="2">
    <citation type="submission" date="2025-09" db="UniProtKB">
        <authorList>
            <consortium name="Ensembl"/>
        </authorList>
    </citation>
    <scope>IDENTIFICATION</scope>
</reference>
<proteinExistence type="predicted"/>
<dbReference type="GeneTree" id="ENSGT00800000124150"/>
<feature type="compositionally biased region" description="Polar residues" evidence="1">
    <location>
        <begin position="1528"/>
        <end position="1547"/>
    </location>
</feature>
<dbReference type="Ensembl" id="ENSHBUT00000025547.1">
    <property type="protein sequence ID" value="ENSHBUP00000016901.1"/>
    <property type="gene ID" value="ENSHBUG00000019012.1"/>
</dbReference>
<name>A0A3Q2VXJ4_HAPBU</name>
<keyword evidence="3" id="KW-1185">Reference proteome</keyword>
<evidence type="ECO:0000313" key="2">
    <source>
        <dbReference type="Ensembl" id="ENSHBUP00000016901.1"/>
    </source>
</evidence>
<dbReference type="GO" id="GO:0035869">
    <property type="term" value="C:ciliary transition zone"/>
    <property type="evidence" value="ECO:0007669"/>
    <property type="project" value="TreeGrafter"/>
</dbReference>
<dbReference type="PANTHER" id="PTHR14492:SF4">
    <property type="entry name" value="CILIOGENESIS AND PLANAR POLARITY EFFECTOR 1"/>
    <property type="match status" value="1"/>
</dbReference>
<dbReference type="GO" id="GO:0060271">
    <property type="term" value="P:cilium assembly"/>
    <property type="evidence" value="ECO:0007669"/>
    <property type="project" value="TreeGrafter"/>
</dbReference>
<evidence type="ECO:0000256" key="1">
    <source>
        <dbReference type="SAM" id="MobiDB-lite"/>
    </source>
</evidence>
<accession>A0A3Q2VXJ4</accession>
<feature type="region of interest" description="Disordered" evidence="1">
    <location>
        <begin position="1312"/>
        <end position="1341"/>
    </location>
</feature>
<feature type="region of interest" description="Disordered" evidence="1">
    <location>
        <begin position="1522"/>
        <end position="1547"/>
    </location>
</feature>
<dbReference type="Pfam" id="PF15392">
    <property type="entry name" value="Joubert"/>
    <property type="match status" value="1"/>
</dbReference>
<evidence type="ECO:0000313" key="3">
    <source>
        <dbReference type="Proteomes" id="UP000264840"/>
    </source>
</evidence>
<sequence length="1976" mass="222303">MELKLEVVLSSSIKRKKPWPRFCWLGQEKESVFLLDDKRISEINMVSGRTKKRTPKLHPLLNNVVTMASSQNGMWLCGLLVSGEVFLWNRDKDLVKTAAGVPEIVQIITSFQGNSSRLSLQVSCDGTRVLLVAITGQVFLWECIDVKDLTGLRDGPVKGHWALIKSLEDTILPSSQDKEASQHTIFVKTEVMGDSCLSAFVFTSGKKLVITCLKIKWKEVRLSLSKYNSKHLNIKSRGALVPAFSPDGRLLAIVLNQRKPKATQVLFVSMQNFVSISSGLGGCGSKKMEIPSKYIRSYWVGSVSWSPGGLFFACVLKRGSLLMLARLGGLLTLTSSGCNVDFGPAHFLPLHPLVTYRICSLSLFCSNFSSLSSSSLSVRDVMRQRYSVTWHPRLLYLIVSDGYMATVMRVLDRPSPALLLKTLLKDTRKDLEKTSRIHVKAWLDSVSCLNLDLSLDVFSPTSTCRPKTTGSFISAAVFEDDSDLDGLPAGSHVEDGGRLEFASMFDTIHALETHRETLLHRKLGKIQSRLLTAWAFGISLGNAVEHRAPLLRYTLHFVVRFAALLHLVPNSVIHTGRMNTSPFTWLSQLIKTLISFLSWDTVHSNGPNCLGLMVEFTKQIICLILNPHPDSKHMSQCLVSSESLSRVMLILQLISDSLDHTYCLQQESDWPSIEKQSASHPPQLSSSDIYHVPQLQDEKEEKSIFVPQAQPAPQRPSSSHYMPLLLGRDRSVFQQTRLCLALLYSLLSQYQLKEAQQLGDHMSQLILYRARQEKDSVTSKTSSLNSLPCPWLPMDLHNDAAFAVVQTLGRFMASYFTNQPLFILPAHNVVVLPPLHLPHEEVARAVRQQHLSEVWTVDYAQDLLLIGGLLPESVWLAYHLGDWKTAVSLSLAYTSYCTNHFDFTRSLHLPAVLEPESIFQAELESFLGNKTASQDLHMKPFNLAVYPLEGEDWDLLQISIQEILKASVIAGLNVLSSPLSTLLDKAKDLCSSLPTLVPSGLYLPSPPLYCPQPSPNTQGQFAEITCRHKVSMDLQRLVLLLRSGRCCRSAAQWYISSLRRARHLLHKVFLCLRKGLKKKWDILAFPDGLMKFITRSGFFRRGPNNDGHLDSDIIQTIIVFRELCALCWMLHVRDQLSICCRRYQAAREHVTDEKFSGDSEVNSACVDALLWACRLLPFSRFLSADEILQDILLSLMSELPPVSLVADTLVKAFPEEKESVRVPLREKYNSLLERLRQCNVLGTDPTFCLQVALKQRRKHLARLERHLAPPVLNLWEKEDEEEDDQEHGMAMLGQLSLGTSLSTSTITDCGFPSMRIDGDTTDDTSGAVSPEQYSRKERENEKKTAVKIESVIQEESNQGSAKKIREPSPPVVGTWEFELEDEEYLSFLELFLSYVLEKDSTDGGDSSSELPLFKGYCSELRKKELHSLTFDVLTTIHRRQRDGLNPARKHPGHDPPVFRAGYCYRPVKHGTTPELQTSSVWNETPITRSNPSASSHPGLRIGRQKGLFGLRQQSSVPLDQRVMGGLSGSESRPIQSASTTAQPSDNIFSPSVSVEAVTELQQGLDTQLESKFPELGRLLEWMVRWADKRALMGHHGRVKKDKAGKVGRTADEGVVIRVKASAPAILTSLSLLERRYTAQLGMDCFSAHFRVPEMEWTVAPVLQSEVERKDWIQKINAELSVFVLSLQHINYMSLREVLGVTFANLQLAQQSASLTHPDMNSSDPNVPSSSTTRFVPEPSTLPNQATVSVPHPVQTYSGSKNTQFIHTHTCRPPDQPANQQTQTKALSADENLGQTELSDTAEILDELIREGYLSQTDLDLSTSQTPHRSRQDQLRELRMWMRRRQRERLAAYQKHRETLREREHKPFSSSAAVVRFSRLFIRVSITCCVFEISHSLCYFFALFSIQQPKIERPVREAERRKKSMYFIYLIVVLKKCHGDASRSEMDWLDNLSESGSSNLSKIDWEAIERMAAGEEV</sequence>
<dbReference type="SUPFAM" id="SSF50978">
    <property type="entry name" value="WD40 repeat-like"/>
    <property type="match status" value="1"/>
</dbReference>
<dbReference type="InterPro" id="IPR036322">
    <property type="entry name" value="WD40_repeat_dom_sf"/>
</dbReference>
<dbReference type="OMA" id="EMMSAVI"/>
<dbReference type="InterPro" id="IPR028236">
    <property type="entry name" value="CPLANE1"/>
</dbReference>
<feature type="compositionally biased region" description="Polar residues" evidence="1">
    <location>
        <begin position="1713"/>
        <end position="1733"/>
    </location>
</feature>
<reference evidence="2" key="1">
    <citation type="submission" date="2025-08" db="UniProtKB">
        <authorList>
            <consortium name="Ensembl"/>
        </authorList>
    </citation>
    <scope>IDENTIFICATION</scope>
</reference>
<dbReference type="PANTHER" id="PTHR14492">
    <property type="entry name" value="JBTS17"/>
    <property type="match status" value="1"/>
</dbReference>
<dbReference type="Proteomes" id="UP000264840">
    <property type="component" value="Unplaced"/>
</dbReference>
<protein>
    <recommendedName>
        <fullName evidence="4">Ciliogenesis and planar polarity effector 1</fullName>
    </recommendedName>
</protein>